<feature type="region of interest" description="Disordered" evidence="1">
    <location>
        <begin position="192"/>
        <end position="220"/>
    </location>
</feature>
<name>A0A498JPD5_MALDO</name>
<feature type="region of interest" description="Disordered" evidence="1">
    <location>
        <begin position="44"/>
        <end position="144"/>
    </location>
</feature>
<comment type="caution">
    <text evidence="2">The sequence shown here is derived from an EMBL/GenBank/DDBJ whole genome shotgun (WGS) entry which is preliminary data.</text>
</comment>
<evidence type="ECO:0000256" key="1">
    <source>
        <dbReference type="SAM" id="MobiDB-lite"/>
    </source>
</evidence>
<dbReference type="PANTHER" id="PTHR33978:SF4">
    <property type="entry name" value="SERINE_THREONINE-KINASE"/>
    <property type="match status" value="1"/>
</dbReference>
<evidence type="ECO:0000313" key="2">
    <source>
        <dbReference type="EMBL" id="RXH95713.1"/>
    </source>
</evidence>
<sequence length="317" mass="34994">MEVGAYSSSGKEHLSSTPHRKSDQEFGSRYALLKRADEEHKVITQSKATEVGGAYGVSAKQNLSSNRHRRSQQEFGSRPAPQLNQKRVDDQEHKAINQSKVMDGGEAYSIGAKEHLCSNPRRRSQQEFDSRPALHLNQKKVQDPKAYESKVVAANKPKPVWDCGSSLYDSFELDSFKRQLDSAISCRTMSMPHLSDRRAPPPPPQPATTASTKKPSSNKLSRSIQKLLRSVFKPNNKPSNNNNSGVVLRAQDHQQANIKDGFYVVYDTTGALTTIPEVVPHEFDFGGLSPEIGTLVRRTGSERFTASSTANIGISCA</sequence>
<accession>A0A498JPD5</accession>
<proteinExistence type="predicted"/>
<dbReference type="AlphaFoldDB" id="A0A498JPD5"/>
<dbReference type="PANTHER" id="PTHR33978">
    <property type="entry name" value="SERINE/THREONINE-KINASE"/>
    <property type="match status" value="1"/>
</dbReference>
<keyword evidence="3" id="KW-1185">Reference proteome</keyword>
<feature type="region of interest" description="Disordered" evidence="1">
    <location>
        <begin position="1"/>
        <end position="28"/>
    </location>
</feature>
<dbReference type="EMBL" id="RDQH01000332">
    <property type="protein sequence ID" value="RXH95713.1"/>
    <property type="molecule type" value="Genomic_DNA"/>
</dbReference>
<feature type="compositionally biased region" description="Basic and acidic residues" evidence="1">
    <location>
        <begin position="10"/>
        <end position="26"/>
    </location>
</feature>
<reference evidence="2 3" key="1">
    <citation type="submission" date="2018-10" db="EMBL/GenBank/DDBJ databases">
        <title>A high-quality apple genome assembly.</title>
        <authorList>
            <person name="Hu J."/>
        </authorList>
    </citation>
    <scope>NUCLEOTIDE SEQUENCE [LARGE SCALE GENOMIC DNA]</scope>
    <source>
        <strain evidence="3">cv. HFTH1</strain>
        <tissue evidence="2">Young leaf</tissue>
    </source>
</reference>
<organism evidence="2 3">
    <name type="scientific">Malus domestica</name>
    <name type="common">Apple</name>
    <name type="synonym">Pyrus malus</name>
    <dbReference type="NCBI Taxonomy" id="3750"/>
    <lineage>
        <taxon>Eukaryota</taxon>
        <taxon>Viridiplantae</taxon>
        <taxon>Streptophyta</taxon>
        <taxon>Embryophyta</taxon>
        <taxon>Tracheophyta</taxon>
        <taxon>Spermatophyta</taxon>
        <taxon>Magnoliopsida</taxon>
        <taxon>eudicotyledons</taxon>
        <taxon>Gunneridae</taxon>
        <taxon>Pentapetalae</taxon>
        <taxon>rosids</taxon>
        <taxon>fabids</taxon>
        <taxon>Rosales</taxon>
        <taxon>Rosaceae</taxon>
        <taxon>Amygdaloideae</taxon>
        <taxon>Maleae</taxon>
        <taxon>Malus</taxon>
    </lineage>
</organism>
<dbReference type="Proteomes" id="UP000290289">
    <property type="component" value="Chromosome 6"/>
</dbReference>
<gene>
    <name evidence="2" type="ORF">DVH24_008213</name>
</gene>
<feature type="compositionally biased region" description="Basic and acidic residues" evidence="1">
    <location>
        <begin position="86"/>
        <end position="95"/>
    </location>
</feature>
<evidence type="ECO:0000313" key="3">
    <source>
        <dbReference type="Proteomes" id="UP000290289"/>
    </source>
</evidence>
<protein>
    <submittedName>
        <fullName evidence="2">Uncharacterized protein</fullName>
    </submittedName>
</protein>